<name>A0A9D4M1I9_DREPO</name>
<proteinExistence type="predicted"/>
<sequence length="121" mass="13226">MTEVFANITLQRNAMSKACYITPATFSNSQELMAAMNVPATTAAKPEAEDECPSIPKAKVKKAVPIVSLEAYSEQNVVKKRNSMLHENHGTCGFMQECVERPEAEDECPSIPKAKVKKAVP</sequence>
<organism evidence="1 2">
    <name type="scientific">Dreissena polymorpha</name>
    <name type="common">Zebra mussel</name>
    <name type="synonym">Mytilus polymorpha</name>
    <dbReference type="NCBI Taxonomy" id="45954"/>
    <lineage>
        <taxon>Eukaryota</taxon>
        <taxon>Metazoa</taxon>
        <taxon>Spiralia</taxon>
        <taxon>Lophotrochozoa</taxon>
        <taxon>Mollusca</taxon>
        <taxon>Bivalvia</taxon>
        <taxon>Autobranchia</taxon>
        <taxon>Heteroconchia</taxon>
        <taxon>Euheterodonta</taxon>
        <taxon>Imparidentia</taxon>
        <taxon>Neoheterodontei</taxon>
        <taxon>Myida</taxon>
        <taxon>Dreissenoidea</taxon>
        <taxon>Dreissenidae</taxon>
        <taxon>Dreissena</taxon>
    </lineage>
</organism>
<dbReference type="EMBL" id="JAIWYP010000002">
    <property type="protein sequence ID" value="KAH3869167.1"/>
    <property type="molecule type" value="Genomic_DNA"/>
</dbReference>
<evidence type="ECO:0000313" key="2">
    <source>
        <dbReference type="Proteomes" id="UP000828390"/>
    </source>
</evidence>
<dbReference type="AlphaFoldDB" id="A0A9D4M1I9"/>
<comment type="caution">
    <text evidence="1">The sequence shown here is derived from an EMBL/GenBank/DDBJ whole genome shotgun (WGS) entry which is preliminary data.</text>
</comment>
<gene>
    <name evidence="1" type="ORF">DPMN_032328</name>
</gene>
<keyword evidence="2" id="KW-1185">Reference proteome</keyword>
<protein>
    <submittedName>
        <fullName evidence="1">Uncharacterized protein</fullName>
    </submittedName>
</protein>
<evidence type="ECO:0000313" key="1">
    <source>
        <dbReference type="EMBL" id="KAH3869167.1"/>
    </source>
</evidence>
<feature type="non-terminal residue" evidence="1">
    <location>
        <position position="1"/>
    </location>
</feature>
<dbReference type="Proteomes" id="UP000828390">
    <property type="component" value="Unassembled WGS sequence"/>
</dbReference>
<reference evidence="1" key="1">
    <citation type="journal article" date="2019" name="bioRxiv">
        <title>The Genome of the Zebra Mussel, Dreissena polymorpha: A Resource for Invasive Species Research.</title>
        <authorList>
            <person name="McCartney M.A."/>
            <person name="Auch B."/>
            <person name="Kono T."/>
            <person name="Mallez S."/>
            <person name="Zhang Y."/>
            <person name="Obille A."/>
            <person name="Becker A."/>
            <person name="Abrahante J.E."/>
            <person name="Garbe J."/>
            <person name="Badalamenti J.P."/>
            <person name="Herman A."/>
            <person name="Mangelson H."/>
            <person name="Liachko I."/>
            <person name="Sullivan S."/>
            <person name="Sone E.D."/>
            <person name="Koren S."/>
            <person name="Silverstein K.A.T."/>
            <person name="Beckman K.B."/>
            <person name="Gohl D.M."/>
        </authorList>
    </citation>
    <scope>NUCLEOTIDE SEQUENCE</scope>
    <source>
        <strain evidence="1">Duluth1</strain>
        <tissue evidence="1">Whole animal</tissue>
    </source>
</reference>
<reference evidence="1" key="2">
    <citation type="submission" date="2020-11" db="EMBL/GenBank/DDBJ databases">
        <authorList>
            <person name="McCartney M.A."/>
            <person name="Auch B."/>
            <person name="Kono T."/>
            <person name="Mallez S."/>
            <person name="Becker A."/>
            <person name="Gohl D.M."/>
            <person name="Silverstein K.A.T."/>
            <person name="Koren S."/>
            <person name="Bechman K.B."/>
            <person name="Herman A."/>
            <person name="Abrahante J.E."/>
            <person name="Garbe J."/>
        </authorList>
    </citation>
    <scope>NUCLEOTIDE SEQUENCE</scope>
    <source>
        <strain evidence="1">Duluth1</strain>
        <tissue evidence="1">Whole animal</tissue>
    </source>
</reference>
<accession>A0A9D4M1I9</accession>